<dbReference type="GO" id="GO:0019441">
    <property type="term" value="P:L-tryptophan catabolic process to kynurenine"/>
    <property type="evidence" value="ECO:0007669"/>
    <property type="project" value="InterPro"/>
</dbReference>
<protein>
    <submittedName>
        <fullName evidence="1">Cyclase family protein</fullName>
    </submittedName>
</protein>
<evidence type="ECO:0000313" key="2">
    <source>
        <dbReference type="Proteomes" id="UP000252100"/>
    </source>
</evidence>
<evidence type="ECO:0000313" key="1">
    <source>
        <dbReference type="EMBL" id="AXF56954.1"/>
    </source>
</evidence>
<proteinExistence type="predicted"/>
<organism evidence="1 2">
    <name type="scientific">Salicibibacter kimchii</name>
    <dbReference type="NCBI Taxonomy" id="2099786"/>
    <lineage>
        <taxon>Bacteria</taxon>
        <taxon>Bacillati</taxon>
        <taxon>Bacillota</taxon>
        <taxon>Bacilli</taxon>
        <taxon>Bacillales</taxon>
        <taxon>Bacillaceae</taxon>
        <taxon>Salicibibacter</taxon>
    </lineage>
</organism>
<dbReference type="RefSeq" id="WP_114374339.1">
    <property type="nucleotide sequence ID" value="NZ_CP031092.1"/>
</dbReference>
<dbReference type="InterPro" id="IPR007325">
    <property type="entry name" value="KFase/CYL"/>
</dbReference>
<dbReference type="InterPro" id="IPR037175">
    <property type="entry name" value="KFase_sf"/>
</dbReference>
<dbReference type="EMBL" id="CP031092">
    <property type="protein sequence ID" value="AXF56954.1"/>
    <property type="molecule type" value="Genomic_DNA"/>
</dbReference>
<sequence>MANVKETTLTELMGNIIDHSIEVVDLTHVLNEDTPVIQLPEPFVNTKGFKIDRISKYDDNGPFFYWNNISMGEHCGTHFDAPVHWISGRGHQHVDEIPAEKLIGEACVINIKEKCDNDPDYLLTIADIEEYEANHGKIPPHSWVLVHTGWDKYVDDKRFLNVGEDGQSHTPGPTAEAAEFLATKRDILGFGVEPVGTDAGLASTFETPFPAHYFMHQENKYGLASLKNLDKLPPRGSIVIASPLRIDGGSGSPARVMALVENS</sequence>
<dbReference type="OrthoDB" id="9796085at2"/>
<gene>
    <name evidence="1" type="ORF">DT065_13710</name>
</gene>
<dbReference type="PANTHER" id="PTHR31118">
    <property type="entry name" value="CYCLASE-LIKE PROTEIN 2"/>
    <property type="match status" value="1"/>
</dbReference>
<dbReference type="Pfam" id="PF04199">
    <property type="entry name" value="Cyclase"/>
    <property type="match status" value="1"/>
</dbReference>
<dbReference type="GO" id="GO:0004061">
    <property type="term" value="F:arylformamidase activity"/>
    <property type="evidence" value="ECO:0007669"/>
    <property type="project" value="InterPro"/>
</dbReference>
<dbReference type="AlphaFoldDB" id="A0A345C173"/>
<dbReference type="KEGG" id="rue:DT065_13710"/>
<dbReference type="PANTHER" id="PTHR31118:SF12">
    <property type="entry name" value="CYCLASE-LIKE PROTEIN 2"/>
    <property type="match status" value="1"/>
</dbReference>
<keyword evidence="2" id="KW-1185">Reference proteome</keyword>
<reference evidence="1 2" key="1">
    <citation type="journal article" date="2018" name="J. Microbiol.">
        <title>Salicibibacter kimchii gen. nov., sp. nov., a moderately halophilic and alkalitolerant bacterium in the family Bacillaceae, isolated from kimchi.</title>
        <authorList>
            <person name="Jang J.Y."/>
            <person name="Oh Y.J."/>
            <person name="Lim S.K."/>
            <person name="Park H.K."/>
            <person name="Lee C."/>
            <person name="Kim J.Y."/>
            <person name="Lee M.A."/>
            <person name="Choi H.J."/>
        </authorList>
    </citation>
    <scope>NUCLEOTIDE SEQUENCE [LARGE SCALE GENOMIC DNA]</scope>
    <source>
        <strain evidence="1 2">NKC1-1</strain>
    </source>
</reference>
<name>A0A345C173_9BACI</name>
<dbReference type="Proteomes" id="UP000252100">
    <property type="component" value="Chromosome"/>
</dbReference>
<dbReference type="SUPFAM" id="SSF102198">
    <property type="entry name" value="Putative cyclase"/>
    <property type="match status" value="1"/>
</dbReference>
<dbReference type="Gene3D" id="3.50.30.50">
    <property type="entry name" value="Putative cyclase"/>
    <property type="match status" value="1"/>
</dbReference>
<accession>A0A345C173</accession>